<dbReference type="GeneID" id="87950260"/>
<dbReference type="RefSeq" id="XP_062785967.1">
    <property type="nucleotide sequence ID" value="XM_062929916.1"/>
</dbReference>
<name>A0AAX4J087_9PEZI</name>
<dbReference type="KEGG" id="cdet:87950260"/>
<organism evidence="2 3">
    <name type="scientific">Colletotrichum destructivum</name>
    <dbReference type="NCBI Taxonomy" id="34406"/>
    <lineage>
        <taxon>Eukaryota</taxon>
        <taxon>Fungi</taxon>
        <taxon>Dikarya</taxon>
        <taxon>Ascomycota</taxon>
        <taxon>Pezizomycotina</taxon>
        <taxon>Sordariomycetes</taxon>
        <taxon>Hypocreomycetidae</taxon>
        <taxon>Glomerellales</taxon>
        <taxon>Glomerellaceae</taxon>
        <taxon>Colletotrichum</taxon>
        <taxon>Colletotrichum destructivum species complex</taxon>
    </lineage>
</organism>
<dbReference type="AlphaFoldDB" id="A0AAX4J087"/>
<feature type="region of interest" description="Disordered" evidence="1">
    <location>
        <begin position="259"/>
        <end position="287"/>
    </location>
</feature>
<dbReference type="Proteomes" id="UP001322277">
    <property type="component" value="Chromosome 9"/>
</dbReference>
<sequence length="287" mass="31536">MFDHFTIGTQARSAVDGNSEEPHLSPRQCPREIHRSAEAVAASLSASSLSYSETSVPPQPIDSLAHELSRQTLIPKLRQPNILTMATAFGASTSTIVELSMAALEVDEDCGMDLETDDNKEHQPVADWKRARRQRYGRFVNNPINARAIEARVKDMISDESQCNIRLAPSFSSLPSKVPTYPYSRSPQIEAGASPSVDSSASGLEVDEGFCDDDEELALMQRTLAVDNKDKLIGMSGGLRKFGPLRFRGSVETALGCQNVVRQRPRMRRRKGPGPSQEPRPTRANEA</sequence>
<evidence type="ECO:0000256" key="1">
    <source>
        <dbReference type="SAM" id="MobiDB-lite"/>
    </source>
</evidence>
<feature type="region of interest" description="Disordered" evidence="1">
    <location>
        <begin position="1"/>
        <end position="28"/>
    </location>
</feature>
<reference evidence="3" key="1">
    <citation type="journal article" date="2023" name="bioRxiv">
        <title>Complete genome of the Medicago anthracnose fungus, Colletotrichum destructivum, reveals a mini-chromosome-like region within a core chromosome.</title>
        <authorList>
            <person name="Lapalu N."/>
            <person name="Simon A."/>
            <person name="Lu A."/>
            <person name="Plaumann P.-L."/>
            <person name="Amselem J."/>
            <person name="Pigne S."/>
            <person name="Auger A."/>
            <person name="Koch C."/>
            <person name="Dallery J.-F."/>
            <person name="O'Connell R.J."/>
        </authorList>
    </citation>
    <scope>NUCLEOTIDE SEQUENCE [LARGE SCALE GENOMIC DNA]</scope>
    <source>
        <strain evidence="3">CBS 520.97</strain>
    </source>
</reference>
<evidence type="ECO:0000313" key="2">
    <source>
        <dbReference type="EMBL" id="WQF88746.1"/>
    </source>
</evidence>
<feature type="compositionally biased region" description="Basic residues" evidence="1">
    <location>
        <begin position="263"/>
        <end position="272"/>
    </location>
</feature>
<dbReference type="EMBL" id="CP137313">
    <property type="protein sequence ID" value="WQF88746.1"/>
    <property type="molecule type" value="Genomic_DNA"/>
</dbReference>
<keyword evidence="3" id="KW-1185">Reference proteome</keyword>
<proteinExistence type="predicted"/>
<gene>
    <name evidence="2" type="ORF">CDEST_13760</name>
</gene>
<protein>
    <submittedName>
        <fullName evidence="2">Uncharacterized protein</fullName>
    </submittedName>
</protein>
<accession>A0AAX4J087</accession>
<evidence type="ECO:0000313" key="3">
    <source>
        <dbReference type="Proteomes" id="UP001322277"/>
    </source>
</evidence>